<sequence>MEAEDLQEELTCSICLDYFEDPVSIECGHNFCRGCLHRSLAPGGTPFPCPECRQPSAPAALRPNWALARLTEKTRRRRRQGPSPQGLCGRHWEPLRLFCEDDQRLVCLVCRESQEHQAHTMAPIDEAFESYREKLLKTQRSLTAKMKKALHIQDLEVKNATEWKEKMKNQRMRFSAEFAKLHLFLAEEEQLFLQRLSKEEEETKRKHKENTVRLNQMISSLKKLILEVAEKSQSSSLELLQNPKDVLTRSENQDVNYSFEVLKVKTQCQLPMMKEMLKRFQALVLSGL</sequence>
<protein>
    <submittedName>
        <fullName evidence="2">E3 ubiquitin-protein ligase TRIM4 isoform X2</fullName>
    </submittedName>
</protein>
<dbReference type="Proteomes" id="UP001732780">
    <property type="component" value="Chromosome 18"/>
</dbReference>
<name>A0AC58NVN9_CAMBA</name>
<keyword evidence="1" id="KW-1185">Reference proteome</keyword>
<proteinExistence type="predicted"/>
<organism evidence="1 2">
    <name type="scientific">Camelus bactrianus</name>
    <name type="common">Bactrian camel</name>
    <dbReference type="NCBI Taxonomy" id="9837"/>
    <lineage>
        <taxon>Eukaryota</taxon>
        <taxon>Metazoa</taxon>
        <taxon>Chordata</taxon>
        <taxon>Craniata</taxon>
        <taxon>Vertebrata</taxon>
        <taxon>Euteleostomi</taxon>
        <taxon>Mammalia</taxon>
        <taxon>Eutheria</taxon>
        <taxon>Laurasiatheria</taxon>
        <taxon>Artiodactyla</taxon>
        <taxon>Tylopoda</taxon>
        <taxon>Camelidae</taxon>
        <taxon>Camelus</taxon>
    </lineage>
</organism>
<dbReference type="RefSeq" id="XP_074201852.1">
    <property type="nucleotide sequence ID" value="XM_074345751.1"/>
</dbReference>
<reference evidence="2" key="1">
    <citation type="submission" date="2025-08" db="UniProtKB">
        <authorList>
            <consortium name="RefSeq"/>
        </authorList>
    </citation>
    <scope>IDENTIFICATION</scope>
    <source>
        <tissue evidence="2">Blood</tissue>
    </source>
</reference>
<accession>A0AC58NVN9</accession>
<gene>
    <name evidence="2" type="primary">TRIM4</name>
</gene>
<evidence type="ECO:0000313" key="1">
    <source>
        <dbReference type="Proteomes" id="UP001732780"/>
    </source>
</evidence>
<evidence type="ECO:0000313" key="2">
    <source>
        <dbReference type="RefSeq" id="XP_074201852.1"/>
    </source>
</evidence>